<name>A0A074JYX0_9RHOB</name>
<accession>A0A074JYX0</accession>
<dbReference type="eggNOG" id="COG4097">
    <property type="taxonomic scope" value="Bacteria"/>
</dbReference>
<protein>
    <submittedName>
        <fullName evidence="2">Uncharacterized protein</fullName>
    </submittedName>
</protein>
<dbReference type="EMBL" id="AUNB01000001">
    <property type="protein sequence ID" value="KEO61659.1"/>
    <property type="molecule type" value="Genomic_DNA"/>
</dbReference>
<evidence type="ECO:0000313" key="2">
    <source>
        <dbReference type="EMBL" id="KEO61659.1"/>
    </source>
</evidence>
<comment type="caution">
    <text evidence="2">The sequence shown here is derived from an EMBL/GenBank/DDBJ whole genome shotgun (WGS) entry which is preliminary data.</text>
</comment>
<keyword evidence="1" id="KW-1133">Transmembrane helix</keyword>
<dbReference type="Proteomes" id="UP000027471">
    <property type="component" value="Unassembled WGS sequence"/>
</dbReference>
<dbReference type="RefSeq" id="WP_038127387.1">
    <property type="nucleotide sequence ID" value="NZ_AUNB01000001.1"/>
</dbReference>
<gene>
    <name evidence="2" type="ORF">DT23_01420</name>
</gene>
<sequence length="86" mass="9585">MRLEARFFAIFSGLAVFVGLPILFYVMGDAPRRSLLKEVISIATFLSFGVMIGQFFLARSNTVLLGCSSRHRCRKRTSTSPIAPSR</sequence>
<keyword evidence="3" id="KW-1185">Reference proteome</keyword>
<dbReference type="OrthoDB" id="9801223at2"/>
<proteinExistence type="predicted"/>
<keyword evidence="1" id="KW-0812">Transmembrane</keyword>
<evidence type="ECO:0000313" key="3">
    <source>
        <dbReference type="Proteomes" id="UP000027471"/>
    </source>
</evidence>
<evidence type="ECO:0000256" key="1">
    <source>
        <dbReference type="SAM" id="Phobius"/>
    </source>
</evidence>
<dbReference type="AlphaFoldDB" id="A0A074JYX0"/>
<keyword evidence="1" id="KW-0472">Membrane</keyword>
<feature type="transmembrane region" description="Helical" evidence="1">
    <location>
        <begin position="39"/>
        <end position="58"/>
    </location>
</feature>
<feature type="transmembrane region" description="Helical" evidence="1">
    <location>
        <begin position="7"/>
        <end position="27"/>
    </location>
</feature>
<reference evidence="2 3" key="1">
    <citation type="journal article" date="2015" name="Antonie Van Leeuwenhoek">
        <title>Thioclava indica sp. nov., isolated from surface seawater of the Indian Ocean.</title>
        <authorList>
            <person name="Liu Y."/>
            <person name="Lai Q."/>
            <person name="Du J."/>
            <person name="Xu H."/>
            <person name="Jiang L."/>
            <person name="Shao Z."/>
        </authorList>
    </citation>
    <scope>NUCLEOTIDE SEQUENCE [LARGE SCALE GENOMIC DNA]</scope>
    <source>
        <strain evidence="2 3">DT23-4</strain>
    </source>
</reference>
<organism evidence="2 3">
    <name type="scientific">Thioclava indica</name>
    <dbReference type="NCBI Taxonomy" id="1353528"/>
    <lineage>
        <taxon>Bacteria</taxon>
        <taxon>Pseudomonadati</taxon>
        <taxon>Pseudomonadota</taxon>
        <taxon>Alphaproteobacteria</taxon>
        <taxon>Rhodobacterales</taxon>
        <taxon>Paracoccaceae</taxon>
        <taxon>Thioclava</taxon>
    </lineage>
</organism>
<dbReference type="STRING" id="1353528.DT23_01420"/>